<sequence length="199" mass="23162">MAGSILEGWLHRMVRKTLRKSWKRCYAILSHTRLSFYKKPTDTKPLGTINLGQHNVHPHCTKRSPFAFSIESHSDRYIFYCETRLEAGMWKEACQQLHESSYQLPDDPYFTTYGSVLDKWLARLDTHSLSPPNILSSRGNTLQLRTDDPPDTFQTQNTPMSRFSSIWPFNFGKILFNKRRTTYDEVVNTIETDSGYTSL</sequence>
<feature type="domain" description="PH" evidence="1">
    <location>
        <begin position="3"/>
        <end position="99"/>
    </location>
</feature>
<dbReference type="Proteomes" id="UP000077315">
    <property type="component" value="Unassembled WGS sequence"/>
</dbReference>
<name>A0A167JCQ3_PHYB8</name>
<dbReference type="CDD" id="cd00821">
    <property type="entry name" value="PH"/>
    <property type="match status" value="1"/>
</dbReference>
<accession>A0A167JCQ3</accession>
<keyword evidence="3" id="KW-1185">Reference proteome</keyword>
<protein>
    <recommendedName>
        <fullName evidence="1">PH domain-containing protein</fullName>
    </recommendedName>
</protein>
<dbReference type="GeneID" id="29003548"/>
<dbReference type="RefSeq" id="XP_018283769.1">
    <property type="nucleotide sequence ID" value="XM_018442642.1"/>
</dbReference>
<dbReference type="InterPro" id="IPR011993">
    <property type="entry name" value="PH-like_dom_sf"/>
</dbReference>
<dbReference type="VEuPathDB" id="FungiDB:PHYBLDRAFT_72354"/>
<dbReference type="SUPFAM" id="SSF50729">
    <property type="entry name" value="PH domain-like"/>
    <property type="match status" value="1"/>
</dbReference>
<dbReference type="Pfam" id="PF00169">
    <property type="entry name" value="PH"/>
    <property type="match status" value="1"/>
</dbReference>
<reference evidence="3" key="1">
    <citation type="submission" date="2015-06" db="EMBL/GenBank/DDBJ databases">
        <title>Expansion of signal transduction pathways in fungi by whole-genome duplication.</title>
        <authorList>
            <consortium name="DOE Joint Genome Institute"/>
            <person name="Corrochano L.M."/>
            <person name="Kuo A."/>
            <person name="Marcet-Houben M."/>
            <person name="Polaino S."/>
            <person name="Salamov A."/>
            <person name="Villalobos J.M."/>
            <person name="Alvarez M.I."/>
            <person name="Avalos J."/>
            <person name="Benito E.P."/>
            <person name="Benoit I."/>
            <person name="Burger G."/>
            <person name="Camino L.P."/>
            <person name="Canovas D."/>
            <person name="Cerda-Olmedo E."/>
            <person name="Cheng J.-F."/>
            <person name="Dominguez A."/>
            <person name="Elias M."/>
            <person name="Eslava A.P."/>
            <person name="Glaser F."/>
            <person name="Grimwood J."/>
            <person name="Gutierrez G."/>
            <person name="Heitman J."/>
            <person name="Henrissat B."/>
            <person name="Iturriaga E.A."/>
            <person name="Lang B.F."/>
            <person name="Lavin J.L."/>
            <person name="Lee S."/>
            <person name="Li W."/>
            <person name="Lindquist E."/>
            <person name="Lopez-Garcia S."/>
            <person name="Luque E.M."/>
            <person name="Marcos A.T."/>
            <person name="Martin J."/>
            <person name="McCluskey K."/>
            <person name="Medina H.R."/>
            <person name="Miralles-Duran A."/>
            <person name="Miyazaki A."/>
            <person name="Munoz-Torres E."/>
            <person name="Oguiza J.A."/>
            <person name="Ohm R."/>
            <person name="Olmedo M."/>
            <person name="Orejas M."/>
            <person name="Ortiz-Castellanos L."/>
            <person name="Pisabarro A.G."/>
            <person name="Rodriguez-Romero J."/>
            <person name="Ruiz-Herrera J."/>
            <person name="Ruiz-Vazquez R."/>
            <person name="Sanz C."/>
            <person name="Schackwitz W."/>
            <person name="Schmutz J."/>
            <person name="Shahriari M."/>
            <person name="Shelest E."/>
            <person name="Silva-Franco F."/>
            <person name="Soanes D."/>
            <person name="Syed K."/>
            <person name="Tagua V.G."/>
            <person name="Talbot N.J."/>
            <person name="Thon M."/>
            <person name="De vries R.P."/>
            <person name="Wiebenga A."/>
            <person name="Yadav J.S."/>
            <person name="Braun E.L."/>
            <person name="Baker S."/>
            <person name="Garre V."/>
            <person name="Horwitz B."/>
            <person name="Torres-Martinez S."/>
            <person name="Idnurm A."/>
            <person name="Herrera-Estrella A."/>
            <person name="Gabaldon T."/>
            <person name="Grigoriev I.V."/>
        </authorList>
    </citation>
    <scope>NUCLEOTIDE SEQUENCE [LARGE SCALE GENOMIC DNA]</scope>
    <source>
        <strain evidence="3">NRRL 1555(-)</strain>
    </source>
</reference>
<gene>
    <name evidence="2" type="ORF">PHYBLDRAFT_72354</name>
</gene>
<organism evidence="2 3">
    <name type="scientific">Phycomyces blakesleeanus (strain ATCC 8743b / DSM 1359 / FGSC 10004 / NBRC 33097 / NRRL 1555)</name>
    <dbReference type="NCBI Taxonomy" id="763407"/>
    <lineage>
        <taxon>Eukaryota</taxon>
        <taxon>Fungi</taxon>
        <taxon>Fungi incertae sedis</taxon>
        <taxon>Mucoromycota</taxon>
        <taxon>Mucoromycotina</taxon>
        <taxon>Mucoromycetes</taxon>
        <taxon>Mucorales</taxon>
        <taxon>Phycomycetaceae</taxon>
        <taxon>Phycomyces</taxon>
    </lineage>
</organism>
<evidence type="ECO:0000313" key="2">
    <source>
        <dbReference type="EMBL" id="OAD65729.1"/>
    </source>
</evidence>
<dbReference type="OrthoDB" id="73680at2759"/>
<dbReference type="Gene3D" id="2.30.29.30">
    <property type="entry name" value="Pleckstrin-homology domain (PH domain)/Phosphotyrosine-binding domain (PTB)"/>
    <property type="match status" value="1"/>
</dbReference>
<dbReference type="AlphaFoldDB" id="A0A167JCQ3"/>
<dbReference type="InterPro" id="IPR001849">
    <property type="entry name" value="PH_domain"/>
</dbReference>
<dbReference type="PROSITE" id="PS50003">
    <property type="entry name" value="PH_DOMAIN"/>
    <property type="match status" value="1"/>
</dbReference>
<dbReference type="SMART" id="SM00233">
    <property type="entry name" value="PH"/>
    <property type="match status" value="1"/>
</dbReference>
<evidence type="ECO:0000259" key="1">
    <source>
        <dbReference type="PROSITE" id="PS50003"/>
    </source>
</evidence>
<dbReference type="EMBL" id="KV441008">
    <property type="protein sequence ID" value="OAD65729.1"/>
    <property type="molecule type" value="Genomic_DNA"/>
</dbReference>
<evidence type="ECO:0000313" key="3">
    <source>
        <dbReference type="Proteomes" id="UP000077315"/>
    </source>
</evidence>
<dbReference type="InParanoid" id="A0A167JCQ3"/>
<proteinExistence type="predicted"/>